<comment type="similarity">
    <text evidence="1">In the N-terminal section; belongs to the N-acetylmuramoyl-L-alanine amidase 2 family.</text>
</comment>
<dbReference type="RefSeq" id="WP_016912411.1">
    <property type="nucleotide sequence ID" value="NZ_CANQVP010000005.1"/>
</dbReference>
<keyword evidence="2" id="KW-0472">Membrane</keyword>
<dbReference type="GO" id="GO:0004040">
    <property type="term" value="F:amidase activity"/>
    <property type="evidence" value="ECO:0007669"/>
    <property type="project" value="InterPro"/>
</dbReference>
<feature type="domain" description="Mannosyl-glycoprotein endo-beta-N-acetylglucosamidase-like" evidence="3">
    <location>
        <begin position="118"/>
        <end position="283"/>
    </location>
</feature>
<protein>
    <submittedName>
        <fullName evidence="4">Autolysin</fullName>
    </submittedName>
    <submittedName>
        <fullName evidence="5">N-acetylglucosaminidase</fullName>
    </submittedName>
</protein>
<organism evidence="4 6">
    <name type="scientific">Mammaliicoccus vitulinus</name>
    <dbReference type="NCBI Taxonomy" id="71237"/>
    <lineage>
        <taxon>Bacteria</taxon>
        <taxon>Bacillati</taxon>
        <taxon>Bacillota</taxon>
        <taxon>Bacilli</taxon>
        <taxon>Bacillales</taxon>
        <taxon>Staphylococcaceae</taxon>
        <taxon>Mammaliicoccus</taxon>
    </lineage>
</organism>
<reference evidence="5 7" key="3">
    <citation type="submission" date="2021-02" db="EMBL/GenBank/DDBJ databases">
        <title>FDA dAtabase for Regulatory Grade micrObial Sequences (FDA-ARGOS): Supporting development and validation of Infectious Disease Dx tests.</title>
        <authorList>
            <person name="Sproer C."/>
            <person name="Gronow S."/>
            <person name="Severitt S."/>
            <person name="Schroder I."/>
            <person name="Tallon L."/>
            <person name="Sadzewicz L."/>
            <person name="Zhao X."/>
            <person name="Boylan J."/>
            <person name="Ott S."/>
            <person name="Bowen H."/>
            <person name="Vavikolanu K."/>
            <person name="Mehta A."/>
            <person name="Aluvathingal J."/>
            <person name="Nadendla S."/>
            <person name="Lowell S."/>
            <person name="Myers T."/>
            <person name="Yan Y."/>
            <person name="Sichtig H."/>
        </authorList>
    </citation>
    <scope>NUCLEOTIDE SEQUENCE [LARGE SCALE GENOMIC DNA]</scope>
    <source>
        <strain evidence="5 7">FDAARGOS_1207</strain>
    </source>
</reference>
<dbReference type="EMBL" id="CP069486">
    <property type="protein sequence ID" value="QRO84449.1"/>
    <property type="molecule type" value="Genomic_DNA"/>
</dbReference>
<dbReference type="SMART" id="SM00047">
    <property type="entry name" value="LYZ2"/>
    <property type="match status" value="1"/>
</dbReference>
<accession>A0A2T4PTW7</accession>
<reference evidence="4" key="2">
    <citation type="submission" date="2018-03" db="EMBL/GenBank/DDBJ databases">
        <authorList>
            <person name="Keele B.F."/>
        </authorList>
    </citation>
    <scope>NUCLEOTIDE SEQUENCE</scope>
    <source>
        <strain evidence="4">SNUC 2204</strain>
    </source>
</reference>
<keyword evidence="7" id="KW-1185">Reference proteome</keyword>
<evidence type="ECO:0000313" key="4">
    <source>
        <dbReference type="EMBL" id="PTI29753.1"/>
    </source>
</evidence>
<evidence type="ECO:0000313" key="5">
    <source>
        <dbReference type="EMBL" id="QRO84449.1"/>
    </source>
</evidence>
<dbReference type="EMBL" id="PZFK01000011">
    <property type="protein sequence ID" value="PTI29753.1"/>
    <property type="molecule type" value="Genomic_DNA"/>
</dbReference>
<gene>
    <name evidence="4" type="ORF">BU072_06930</name>
    <name evidence="5" type="ORF">I6J37_09685</name>
</gene>
<dbReference type="Gene3D" id="1.10.530.10">
    <property type="match status" value="1"/>
</dbReference>
<reference evidence="4 6" key="1">
    <citation type="journal article" date="2016" name="Front. Microbiol.">
        <title>Comprehensive Phylogenetic Analysis of Bovine Non-aureus Staphylococci Species Based on Whole-Genome Sequencing.</title>
        <authorList>
            <person name="Naushad S."/>
            <person name="Barkema H.W."/>
            <person name="Luby C."/>
            <person name="Condas L.A."/>
            <person name="Nobrega D.B."/>
            <person name="Carson D.A."/>
            <person name="De Buck J."/>
        </authorList>
    </citation>
    <scope>NUCLEOTIDE SEQUENCE [LARGE SCALE GENOMIC DNA]</scope>
    <source>
        <strain evidence="4 6">SNUC 2204</strain>
    </source>
</reference>
<dbReference type="Proteomes" id="UP000241209">
    <property type="component" value="Unassembled WGS sequence"/>
</dbReference>
<name>A0A2T4PTW7_9STAP</name>
<dbReference type="STRING" id="1167632.GCA_000286335_01730"/>
<evidence type="ECO:0000259" key="3">
    <source>
        <dbReference type="SMART" id="SM00047"/>
    </source>
</evidence>
<dbReference type="AlphaFoldDB" id="A0A2T4PTW7"/>
<dbReference type="InterPro" id="IPR002901">
    <property type="entry name" value="MGlyc_endo_b_GlcNAc-like_dom"/>
</dbReference>
<dbReference type="Proteomes" id="UP000627155">
    <property type="component" value="Chromosome"/>
</dbReference>
<evidence type="ECO:0000313" key="6">
    <source>
        <dbReference type="Proteomes" id="UP000241209"/>
    </source>
</evidence>
<keyword evidence="2" id="KW-0812">Transmembrane</keyword>
<keyword evidence="2" id="KW-1133">Transmembrane helix</keyword>
<evidence type="ECO:0000313" key="7">
    <source>
        <dbReference type="Proteomes" id="UP000627155"/>
    </source>
</evidence>
<dbReference type="Pfam" id="PF01832">
    <property type="entry name" value="Glucosaminidase"/>
    <property type="match status" value="1"/>
</dbReference>
<proteinExistence type="inferred from homology"/>
<evidence type="ECO:0000256" key="1">
    <source>
        <dbReference type="ARBA" id="ARBA00006088"/>
    </source>
</evidence>
<sequence length="312" mass="36097">MKNARLETIKNIVVLLLVLSIIVGLFYYLISDHLKFYEVDKQEDNVEVPLTLSKAVNKQYKNDTRMQVATESGNWKNASRSEIHEVMDVEKILNDEKQVYQFLNLSEYQGIEEKRIHHMLRKQEVLEQYTTEFLKAAKKEHVNEVYLISHAILETGNNNSELANGVLLTDKGKVTKSKEKSDGKKYYNFYGVGALDNDPIGTGARYAKKRGWDSPQKAISGGAKFIHDHYLSNPEQNTLYSMRWNPEKPGVHQYATDIKWAQSNARIIADFYNELKTEGKYYIVYKYKDTDKNLSVKALDAKLDKIEKQKQK</sequence>
<evidence type="ECO:0000256" key="2">
    <source>
        <dbReference type="SAM" id="Phobius"/>
    </source>
</evidence>
<feature type="transmembrane region" description="Helical" evidence="2">
    <location>
        <begin position="12"/>
        <end position="30"/>
    </location>
</feature>